<gene>
    <name evidence="2" type="ORF">ACLA_040400</name>
</gene>
<dbReference type="AlphaFoldDB" id="A1CL00"/>
<evidence type="ECO:0000313" key="3">
    <source>
        <dbReference type="Proteomes" id="UP000006701"/>
    </source>
</evidence>
<keyword evidence="1" id="KW-0812">Transmembrane</keyword>
<evidence type="ECO:0000256" key="1">
    <source>
        <dbReference type="SAM" id="Phobius"/>
    </source>
</evidence>
<organism evidence="2 3">
    <name type="scientific">Aspergillus clavatus (strain ATCC 1007 / CBS 513.65 / DSM 816 / NCTC 3887 / NRRL 1 / QM 1276 / 107)</name>
    <dbReference type="NCBI Taxonomy" id="344612"/>
    <lineage>
        <taxon>Eukaryota</taxon>
        <taxon>Fungi</taxon>
        <taxon>Dikarya</taxon>
        <taxon>Ascomycota</taxon>
        <taxon>Pezizomycotina</taxon>
        <taxon>Eurotiomycetes</taxon>
        <taxon>Eurotiomycetidae</taxon>
        <taxon>Eurotiales</taxon>
        <taxon>Aspergillaceae</taxon>
        <taxon>Aspergillus</taxon>
        <taxon>Aspergillus subgen. Fumigati</taxon>
    </lineage>
</organism>
<keyword evidence="3" id="KW-1185">Reference proteome</keyword>
<dbReference type="RefSeq" id="XP_001271250.1">
    <property type="nucleotide sequence ID" value="XM_001271249.1"/>
</dbReference>
<reference evidence="2 3" key="1">
    <citation type="journal article" date="2008" name="PLoS Genet.">
        <title>Genomic islands in the pathogenic filamentous fungus Aspergillus fumigatus.</title>
        <authorList>
            <person name="Fedorova N.D."/>
            <person name="Khaldi N."/>
            <person name="Joardar V.S."/>
            <person name="Maiti R."/>
            <person name="Amedeo P."/>
            <person name="Anderson M.J."/>
            <person name="Crabtree J."/>
            <person name="Silva J.C."/>
            <person name="Badger J.H."/>
            <person name="Albarraq A."/>
            <person name="Angiuoli S."/>
            <person name="Bussey H."/>
            <person name="Bowyer P."/>
            <person name="Cotty P.J."/>
            <person name="Dyer P.S."/>
            <person name="Egan A."/>
            <person name="Galens K."/>
            <person name="Fraser-Liggett C.M."/>
            <person name="Haas B.J."/>
            <person name="Inman J.M."/>
            <person name="Kent R."/>
            <person name="Lemieux S."/>
            <person name="Malavazi I."/>
            <person name="Orvis J."/>
            <person name="Roemer T."/>
            <person name="Ronning C.M."/>
            <person name="Sundaram J.P."/>
            <person name="Sutton G."/>
            <person name="Turner G."/>
            <person name="Venter J.C."/>
            <person name="White O.R."/>
            <person name="Whitty B.R."/>
            <person name="Youngman P."/>
            <person name="Wolfe K.H."/>
            <person name="Goldman G.H."/>
            <person name="Wortman J.R."/>
            <person name="Jiang B."/>
            <person name="Denning D.W."/>
            <person name="Nierman W.C."/>
        </authorList>
    </citation>
    <scope>NUCLEOTIDE SEQUENCE [LARGE SCALE GENOMIC DNA]</scope>
    <source>
        <strain evidence="3">ATCC 1007 / CBS 513.65 / DSM 816 / NCTC 3887 / NRRL 1</strain>
    </source>
</reference>
<dbReference type="KEGG" id="act:ACLA_040400"/>
<dbReference type="InterPro" id="IPR036259">
    <property type="entry name" value="MFS_trans_sf"/>
</dbReference>
<feature type="transmembrane region" description="Helical" evidence="1">
    <location>
        <begin position="21"/>
        <end position="46"/>
    </location>
</feature>
<evidence type="ECO:0008006" key="4">
    <source>
        <dbReference type="Google" id="ProtNLM"/>
    </source>
</evidence>
<evidence type="ECO:0000313" key="2">
    <source>
        <dbReference type="EMBL" id="EAW09824.1"/>
    </source>
</evidence>
<dbReference type="HOGENOM" id="CLU_2235978_0_0_1"/>
<name>A1CL00_ASPCL</name>
<keyword evidence="1" id="KW-1133">Transmembrane helix</keyword>
<dbReference type="Gene3D" id="1.20.1250.20">
    <property type="entry name" value="MFS general substrate transporter like domains"/>
    <property type="match status" value="1"/>
</dbReference>
<dbReference type="SUPFAM" id="SSF103473">
    <property type="entry name" value="MFS general substrate transporter"/>
    <property type="match status" value="1"/>
</dbReference>
<dbReference type="GeneID" id="4703567"/>
<dbReference type="eggNOG" id="KOG0254">
    <property type="taxonomic scope" value="Eukaryota"/>
</dbReference>
<sequence>MHNLYPVEILSLPLRARGMGLYGLIQGGAGVIQTYGIGIWVVYIVYNCVQLVLSYFVFPETSNLSLEEIDAVFETPGVRPVKMSLDIQKAKKAMQDANRDEESNH</sequence>
<dbReference type="VEuPathDB" id="FungiDB:ACLA_040400"/>
<accession>A1CL00</accession>
<dbReference type="EMBL" id="DS027056">
    <property type="protein sequence ID" value="EAW09824.1"/>
    <property type="molecule type" value="Genomic_DNA"/>
</dbReference>
<protein>
    <recommendedName>
        <fullName evidence="4">Sugar transporter</fullName>
    </recommendedName>
</protein>
<dbReference type="OrthoDB" id="65569at2759"/>
<dbReference type="Proteomes" id="UP000006701">
    <property type="component" value="Unassembled WGS sequence"/>
</dbReference>
<proteinExistence type="predicted"/>
<keyword evidence="1" id="KW-0472">Membrane</keyword>